<feature type="region of interest" description="Disordered" evidence="1">
    <location>
        <begin position="369"/>
        <end position="400"/>
    </location>
</feature>
<accession>A0ABR3T1V8</accession>
<evidence type="ECO:0000313" key="2">
    <source>
        <dbReference type="EMBL" id="KAL1633534.1"/>
    </source>
</evidence>
<gene>
    <name evidence="2" type="ORF">SLS58_011049</name>
</gene>
<reference evidence="2 3" key="1">
    <citation type="journal article" date="2023" name="Plant Dis.">
        <title>First Report of Diplodia intermedia Causing Canker and Dieback Diseases on Apple Trees in Canada.</title>
        <authorList>
            <person name="Ellouze W."/>
            <person name="Ilyukhin E."/>
            <person name="Sulman M."/>
            <person name="Ali S."/>
        </authorList>
    </citation>
    <scope>NUCLEOTIDE SEQUENCE [LARGE SCALE GENOMIC DNA]</scope>
    <source>
        <strain evidence="2 3">M45-28</strain>
    </source>
</reference>
<dbReference type="Proteomes" id="UP001521184">
    <property type="component" value="Unassembled WGS sequence"/>
</dbReference>
<protein>
    <submittedName>
        <fullName evidence="2">Uncharacterized protein</fullName>
    </submittedName>
</protein>
<evidence type="ECO:0000256" key="1">
    <source>
        <dbReference type="SAM" id="MobiDB-lite"/>
    </source>
</evidence>
<dbReference type="EMBL" id="JAKEKT020000153">
    <property type="protein sequence ID" value="KAL1633534.1"/>
    <property type="molecule type" value="Genomic_DNA"/>
</dbReference>
<keyword evidence="3" id="KW-1185">Reference proteome</keyword>
<proteinExistence type="predicted"/>
<evidence type="ECO:0000313" key="3">
    <source>
        <dbReference type="Proteomes" id="UP001521184"/>
    </source>
</evidence>
<name>A0ABR3T1V8_9PEZI</name>
<organism evidence="2 3">
    <name type="scientific">Diplodia intermedia</name>
    <dbReference type="NCBI Taxonomy" id="856260"/>
    <lineage>
        <taxon>Eukaryota</taxon>
        <taxon>Fungi</taxon>
        <taxon>Dikarya</taxon>
        <taxon>Ascomycota</taxon>
        <taxon>Pezizomycotina</taxon>
        <taxon>Dothideomycetes</taxon>
        <taxon>Dothideomycetes incertae sedis</taxon>
        <taxon>Botryosphaeriales</taxon>
        <taxon>Botryosphaeriaceae</taxon>
        <taxon>Diplodia</taxon>
    </lineage>
</organism>
<sequence length="531" mass="59674">MYSMLPQAIFTFVDNADTSPHASSPHQPSSEVILCGSQLTRNSLNNEKRMPVVALTHASSATLPFITPVAQAAADQDARQFAGAVGASSEKLAYLKFDLEHGQAPFIDGVLPAQSSHNAFSTLLQLFADAKSIQILFRLATPQQIQSLTWFQGLFSIRHSPRIHWKSFDDDKKSFGSDFWFYAQNEFYQYKRVHDKAGNTMWARASTFAEEFHTADVRPPSPLQPPTMASTPAFKAFFHELGHGTMSDITAAIHARFPDPHDRQRFFRWNMERNATAIQEARTPVDKDAFVQQVDSIDFRHGAERTKLVEWMLRDVRPWVPLGRDVEGTAYRLVPEAYGLRPQQPDVAAKDTHHNLLPLSLLGVNTTVQPKQPAQPANRRKENLSEVSTRTAESDDDPPGFEFHQLGILEEYGDDLPDNMAEAAEGPWHRTGFYVVARLGNTGRIDGVYIIFDMFPTGANGQRRQITDANWSMLAGEQFSCARIGDKLRDFRGFANTIAFIKKIKHLVELIRVTHINGGVVKRTTIDEIKL</sequence>
<comment type="caution">
    <text evidence="2">The sequence shown here is derived from an EMBL/GenBank/DDBJ whole genome shotgun (WGS) entry which is preliminary data.</text>
</comment>